<organism evidence="2">
    <name type="scientific">Adineta vaga</name>
    <name type="common">Rotifer</name>
    <name type="synonym">Callidina vaga</name>
    <dbReference type="NCBI Taxonomy" id="104782"/>
    <lineage>
        <taxon>Eukaryota</taxon>
        <taxon>Metazoa</taxon>
        <taxon>Spiralia</taxon>
        <taxon>Gnathifera</taxon>
        <taxon>Rotifera</taxon>
        <taxon>Eurotatoria</taxon>
        <taxon>Bdelloidea</taxon>
        <taxon>Adinetida</taxon>
        <taxon>Adinetidae</taxon>
        <taxon>Adineta</taxon>
    </lineage>
</organism>
<accession>G3KGV4</accession>
<proteinExistence type="predicted"/>
<evidence type="ECO:0000256" key="1">
    <source>
        <dbReference type="SAM" id="Phobius"/>
    </source>
</evidence>
<evidence type="ECO:0000313" key="2">
    <source>
        <dbReference type="EMBL" id="AEN94411.1"/>
    </source>
</evidence>
<keyword evidence="1" id="KW-0812">Transmembrane</keyword>
<protein>
    <submittedName>
        <fullName evidence="2">Uncharacterized conserved protein</fullName>
    </submittedName>
</protein>
<dbReference type="AlphaFoldDB" id="G3KGV4"/>
<sequence>MHQKKSFIGIKTMIDVDKSVYFLYIFFIIGIWLIIVVLSSSITCFKIVLIPDKEVQYLYERLQTEDHMNEIDALNTIIELENYYTGVKNGLIGEPSEMIDKAWHAHILNTPMYFSFCNLTFGYYLHHIPNWTRADEDGETQRIVSSLDFHVSMFKKLQNLGLQSLNETVWTYKTITLNNDVQIKTEL</sequence>
<keyword evidence="1" id="KW-1133">Transmembrane helix</keyword>
<keyword evidence="1" id="KW-0472">Membrane</keyword>
<dbReference type="EMBL" id="JN235987">
    <property type="protein sequence ID" value="AEN94411.1"/>
    <property type="molecule type" value="Genomic_DNA"/>
</dbReference>
<reference evidence="2" key="1">
    <citation type="journal article" date="2011" name="Proc. Natl. Acad. Sci. U.S.A.">
        <title>A widespread class of reverse transcriptase-related cellular genes.</title>
        <authorList>
            <person name="Gladyshev E.A."/>
            <person name="Arkhipova I.R."/>
        </authorList>
    </citation>
    <scope>NUCLEOTIDE SEQUENCE</scope>
</reference>
<name>G3KGV4_ADIVA</name>
<feature type="transmembrane region" description="Helical" evidence="1">
    <location>
        <begin position="21"/>
        <end position="42"/>
    </location>
</feature>